<gene>
    <name evidence="9" type="ORF">HH214_11450</name>
</gene>
<keyword evidence="4" id="KW-0808">Transferase</keyword>
<organism evidence="9 10">
    <name type="scientific">Mucilaginibacter robiniae</name>
    <dbReference type="NCBI Taxonomy" id="2728022"/>
    <lineage>
        <taxon>Bacteria</taxon>
        <taxon>Pseudomonadati</taxon>
        <taxon>Bacteroidota</taxon>
        <taxon>Sphingobacteriia</taxon>
        <taxon>Sphingobacteriales</taxon>
        <taxon>Sphingobacteriaceae</taxon>
        <taxon>Mucilaginibacter</taxon>
    </lineage>
</organism>
<dbReference type="Gene3D" id="1.10.287.130">
    <property type="match status" value="1"/>
</dbReference>
<dbReference type="FunFam" id="3.30.565.10:FF:000006">
    <property type="entry name" value="Sensor histidine kinase WalK"/>
    <property type="match status" value="1"/>
</dbReference>
<feature type="transmembrane region" description="Helical" evidence="7">
    <location>
        <begin position="6"/>
        <end position="28"/>
    </location>
</feature>
<dbReference type="InterPro" id="IPR036890">
    <property type="entry name" value="HATPase_C_sf"/>
</dbReference>
<dbReference type="RefSeq" id="WP_169607773.1">
    <property type="nucleotide sequence ID" value="NZ_CP051682.1"/>
</dbReference>
<dbReference type="CDD" id="cd00082">
    <property type="entry name" value="HisKA"/>
    <property type="match status" value="1"/>
</dbReference>
<keyword evidence="7" id="KW-0472">Membrane</keyword>
<keyword evidence="3" id="KW-0597">Phosphoprotein</keyword>
<dbReference type="SUPFAM" id="SSF55874">
    <property type="entry name" value="ATPase domain of HSP90 chaperone/DNA topoisomerase II/histidine kinase"/>
    <property type="match status" value="1"/>
</dbReference>
<evidence type="ECO:0000256" key="6">
    <source>
        <dbReference type="ARBA" id="ARBA00023012"/>
    </source>
</evidence>
<dbReference type="InterPro" id="IPR036097">
    <property type="entry name" value="HisK_dim/P_sf"/>
</dbReference>
<feature type="transmembrane region" description="Helical" evidence="7">
    <location>
        <begin position="273"/>
        <end position="294"/>
    </location>
</feature>
<dbReference type="PANTHER" id="PTHR45453:SF1">
    <property type="entry name" value="PHOSPHATE REGULON SENSOR PROTEIN PHOR"/>
    <property type="match status" value="1"/>
</dbReference>
<dbReference type="GO" id="GO:0016036">
    <property type="term" value="P:cellular response to phosphate starvation"/>
    <property type="evidence" value="ECO:0007669"/>
    <property type="project" value="TreeGrafter"/>
</dbReference>
<keyword evidence="5 9" id="KW-0418">Kinase</keyword>
<evidence type="ECO:0000256" key="3">
    <source>
        <dbReference type="ARBA" id="ARBA00022553"/>
    </source>
</evidence>
<keyword evidence="7" id="KW-1133">Transmembrane helix</keyword>
<sequence length="529" mass="60699">MKQKLAIVMALIAVAITGTIIFQLYWTFNAYRFNKAKFDYNIDTAMLRAMNDCKKDYFDSIRHVMVKRLSPPEMQIQMDTISEADSLNEPIKVSFNNQSMFRFEPYQFKRSVIDYYRRKIGHPATNAELFTEMSFYQPNLLHGLTMLLGTYDLTHGNGLLLNTKRASNSSCFKLSSHLRNGIYALPPRTKAADSLKLTHYFEKELNKLKIYESFQLIITDKLDVPILATDRYSETLQYPYKYHGFVFLDIVGPVYYMKAVFNYPQYGILKSMWLSLLCSGLLLLFTLFCFFYIIRTIRQQKKISELKDDFINNITHELKTPLATMTVAIEGLQNFNALKDPDKTQRYLQTSRDQINHLNKLVDKVLNAATYEKQGVKLHKEDINVDTLIQEVIASEEVRSGKKVHFEYLNQGIEIIKADKVHFRNVLANLVDNAIKYATEPVWVTITCRIEKSNAVISIKDDGIGIPEKYLHQIFDKFYRVPTGNLHQVKGTGLGLSYVKTVAEAHGGNVTVKSLDGVGSEFIVSIPLA</sequence>
<dbReference type="GO" id="GO:0005886">
    <property type="term" value="C:plasma membrane"/>
    <property type="evidence" value="ECO:0007669"/>
    <property type="project" value="TreeGrafter"/>
</dbReference>
<dbReference type="EC" id="2.7.13.3" evidence="2"/>
<dbReference type="Pfam" id="PF02518">
    <property type="entry name" value="HATPase_c"/>
    <property type="match status" value="1"/>
</dbReference>
<dbReference type="SUPFAM" id="SSF47384">
    <property type="entry name" value="Homodimeric domain of signal transducing histidine kinase"/>
    <property type="match status" value="1"/>
</dbReference>
<reference evidence="9 10" key="1">
    <citation type="submission" date="2020-04" db="EMBL/GenBank/DDBJ databases">
        <title>Genome sequencing of novel species.</title>
        <authorList>
            <person name="Heo J."/>
            <person name="Kim S.-J."/>
            <person name="Kim J.-S."/>
            <person name="Hong S.-B."/>
            <person name="Kwon S.-W."/>
        </authorList>
    </citation>
    <scope>NUCLEOTIDE SEQUENCE [LARGE SCALE GENOMIC DNA]</scope>
    <source>
        <strain evidence="9 10">F39-2</strain>
    </source>
</reference>
<dbReference type="InterPro" id="IPR005467">
    <property type="entry name" value="His_kinase_dom"/>
</dbReference>
<evidence type="ECO:0000313" key="9">
    <source>
        <dbReference type="EMBL" id="QJD96442.1"/>
    </source>
</evidence>
<dbReference type="PRINTS" id="PR00344">
    <property type="entry name" value="BCTRLSENSOR"/>
</dbReference>
<dbReference type="AlphaFoldDB" id="A0A7L5DZA6"/>
<dbReference type="Proteomes" id="UP000503278">
    <property type="component" value="Chromosome"/>
</dbReference>
<protein>
    <recommendedName>
        <fullName evidence="2">histidine kinase</fullName>
        <ecNumber evidence="2">2.7.13.3</ecNumber>
    </recommendedName>
</protein>
<evidence type="ECO:0000256" key="5">
    <source>
        <dbReference type="ARBA" id="ARBA00022777"/>
    </source>
</evidence>
<dbReference type="GO" id="GO:0004721">
    <property type="term" value="F:phosphoprotein phosphatase activity"/>
    <property type="evidence" value="ECO:0007669"/>
    <property type="project" value="TreeGrafter"/>
</dbReference>
<dbReference type="EMBL" id="CP051682">
    <property type="protein sequence ID" value="QJD96442.1"/>
    <property type="molecule type" value="Genomic_DNA"/>
</dbReference>
<feature type="domain" description="Histidine kinase" evidence="8">
    <location>
        <begin position="313"/>
        <end position="529"/>
    </location>
</feature>
<dbReference type="CDD" id="cd00075">
    <property type="entry name" value="HATPase"/>
    <property type="match status" value="1"/>
</dbReference>
<dbReference type="Gene3D" id="3.30.565.10">
    <property type="entry name" value="Histidine kinase-like ATPase, C-terminal domain"/>
    <property type="match status" value="1"/>
</dbReference>
<proteinExistence type="predicted"/>
<keyword evidence="7" id="KW-0812">Transmembrane</keyword>
<dbReference type="Pfam" id="PF00512">
    <property type="entry name" value="HisKA"/>
    <property type="match status" value="1"/>
</dbReference>
<keyword evidence="6" id="KW-0902">Two-component regulatory system</keyword>
<dbReference type="PROSITE" id="PS50109">
    <property type="entry name" value="HIS_KIN"/>
    <property type="match status" value="1"/>
</dbReference>
<evidence type="ECO:0000256" key="1">
    <source>
        <dbReference type="ARBA" id="ARBA00000085"/>
    </source>
</evidence>
<dbReference type="GO" id="GO:0000155">
    <property type="term" value="F:phosphorelay sensor kinase activity"/>
    <property type="evidence" value="ECO:0007669"/>
    <property type="project" value="InterPro"/>
</dbReference>
<evidence type="ECO:0000256" key="4">
    <source>
        <dbReference type="ARBA" id="ARBA00022679"/>
    </source>
</evidence>
<feature type="transmembrane region" description="Helical" evidence="7">
    <location>
        <begin position="242"/>
        <end position="261"/>
    </location>
</feature>
<evidence type="ECO:0000313" key="10">
    <source>
        <dbReference type="Proteomes" id="UP000503278"/>
    </source>
</evidence>
<dbReference type="InterPro" id="IPR003594">
    <property type="entry name" value="HATPase_dom"/>
</dbReference>
<dbReference type="InterPro" id="IPR050351">
    <property type="entry name" value="BphY/WalK/GraS-like"/>
</dbReference>
<evidence type="ECO:0000256" key="2">
    <source>
        <dbReference type="ARBA" id="ARBA00012438"/>
    </source>
</evidence>
<evidence type="ECO:0000259" key="8">
    <source>
        <dbReference type="PROSITE" id="PS50109"/>
    </source>
</evidence>
<dbReference type="SMART" id="SM00387">
    <property type="entry name" value="HATPase_c"/>
    <property type="match status" value="1"/>
</dbReference>
<evidence type="ECO:0000256" key="7">
    <source>
        <dbReference type="SAM" id="Phobius"/>
    </source>
</evidence>
<comment type="catalytic activity">
    <reaction evidence="1">
        <text>ATP + protein L-histidine = ADP + protein N-phospho-L-histidine.</text>
        <dbReference type="EC" id="2.7.13.3"/>
    </reaction>
</comment>
<dbReference type="InterPro" id="IPR003661">
    <property type="entry name" value="HisK_dim/P_dom"/>
</dbReference>
<dbReference type="InterPro" id="IPR004358">
    <property type="entry name" value="Sig_transdc_His_kin-like_C"/>
</dbReference>
<accession>A0A7L5DZA6</accession>
<dbReference type="KEGG" id="mrob:HH214_11450"/>
<name>A0A7L5DZA6_9SPHI</name>
<keyword evidence="10" id="KW-1185">Reference proteome</keyword>
<dbReference type="SMART" id="SM00388">
    <property type="entry name" value="HisKA"/>
    <property type="match status" value="1"/>
</dbReference>
<dbReference type="PANTHER" id="PTHR45453">
    <property type="entry name" value="PHOSPHATE REGULON SENSOR PROTEIN PHOR"/>
    <property type="match status" value="1"/>
</dbReference>